<protein>
    <submittedName>
        <fullName evidence="2">Amidase</fullName>
    </submittedName>
</protein>
<dbReference type="Gene3D" id="3.90.1300.10">
    <property type="entry name" value="Amidase signature (AS) domain"/>
    <property type="match status" value="1"/>
</dbReference>
<dbReference type="Proteomes" id="UP001174691">
    <property type="component" value="Unassembled WGS sequence"/>
</dbReference>
<dbReference type="Gene3D" id="1.20.58.1700">
    <property type="match status" value="1"/>
</dbReference>
<comment type="caution">
    <text evidence="2">The sequence shown here is derived from an EMBL/GenBank/DDBJ whole genome shotgun (WGS) entry which is preliminary data.</text>
</comment>
<organism evidence="2 3">
    <name type="scientific">Coniochaeta hoffmannii</name>
    <dbReference type="NCBI Taxonomy" id="91930"/>
    <lineage>
        <taxon>Eukaryota</taxon>
        <taxon>Fungi</taxon>
        <taxon>Dikarya</taxon>
        <taxon>Ascomycota</taxon>
        <taxon>Pezizomycotina</taxon>
        <taxon>Sordariomycetes</taxon>
        <taxon>Sordariomycetidae</taxon>
        <taxon>Coniochaetales</taxon>
        <taxon>Coniochaetaceae</taxon>
        <taxon>Coniochaeta</taxon>
    </lineage>
</organism>
<name>A0AA38S3H1_9PEZI</name>
<feature type="domain" description="Amidase" evidence="1">
    <location>
        <begin position="27"/>
        <end position="458"/>
    </location>
</feature>
<dbReference type="PANTHER" id="PTHR11895:SF169">
    <property type="entry name" value="GLUTAMYL-TRNA(GLN) AMIDOTRANSFERASE"/>
    <property type="match status" value="1"/>
</dbReference>
<sequence>MAQPTIPSLSIPALRSGYEQGLFTPREVVNAVYDRIDAYPDKAVWITLAPRARALADAERLVQLRSQSPSSSSSSSSPLLPLYGIPFSVKDSIDVAHYPTTLACPSFAYTPGRTAPAVQKILDAGGIFVGKANLDQFATGLSGCRSPYGTPRCVADGDYVSGGSSSGSAVGVGAGLVSFAVATDTAGSTRVPAALNGVVGLKPTLGTVSTVGLVPACRTADCVTVIAGSVGEVGEVWRVVRGFDEEDVYARRTVPGWKPWPGVGRGIRFGVPPREVLGVLSPEYGRLFGEVVDGLGTKLGLVKREFEYAPFQKANDMLYGSSIVAQRLVAFDDYIAAHGLEKLHPVVRDIFAASSGFDAVRAYKDIFALQGYRREAEKQFRDGIDVLVVPSTVTHFTVAEMEERPIERNKTLGTFTHFVNLLDLCAVQVPAGTWKNAKGNLMPFGVTLIGQAGRDEEMMELGREVMGVTQ</sequence>
<accession>A0AA38S3H1</accession>
<reference evidence="2" key="1">
    <citation type="submission" date="2022-07" db="EMBL/GenBank/DDBJ databases">
        <title>Fungi with potential for degradation of polypropylene.</title>
        <authorList>
            <person name="Gostincar C."/>
        </authorList>
    </citation>
    <scope>NUCLEOTIDE SEQUENCE</scope>
    <source>
        <strain evidence="2">EXF-13287</strain>
    </source>
</reference>
<dbReference type="EMBL" id="JANBVN010000040">
    <property type="protein sequence ID" value="KAJ9158197.1"/>
    <property type="molecule type" value="Genomic_DNA"/>
</dbReference>
<evidence type="ECO:0000259" key="1">
    <source>
        <dbReference type="Pfam" id="PF01425"/>
    </source>
</evidence>
<evidence type="ECO:0000313" key="3">
    <source>
        <dbReference type="Proteomes" id="UP001174691"/>
    </source>
</evidence>
<dbReference type="Pfam" id="PF01425">
    <property type="entry name" value="Amidase"/>
    <property type="match status" value="1"/>
</dbReference>
<gene>
    <name evidence="2" type="ORF">NKR19_g3583</name>
</gene>
<dbReference type="InterPro" id="IPR023631">
    <property type="entry name" value="Amidase_dom"/>
</dbReference>
<dbReference type="InterPro" id="IPR036928">
    <property type="entry name" value="AS_sf"/>
</dbReference>
<evidence type="ECO:0000313" key="2">
    <source>
        <dbReference type="EMBL" id="KAJ9158197.1"/>
    </source>
</evidence>
<proteinExistence type="predicted"/>
<dbReference type="PANTHER" id="PTHR11895">
    <property type="entry name" value="TRANSAMIDASE"/>
    <property type="match status" value="1"/>
</dbReference>
<dbReference type="SUPFAM" id="SSF75304">
    <property type="entry name" value="Amidase signature (AS) enzymes"/>
    <property type="match status" value="1"/>
</dbReference>
<keyword evidence="3" id="KW-1185">Reference proteome</keyword>
<dbReference type="InterPro" id="IPR000120">
    <property type="entry name" value="Amidase"/>
</dbReference>
<dbReference type="AlphaFoldDB" id="A0AA38S3H1"/>
<dbReference type="NCBIfam" id="NF006043">
    <property type="entry name" value="PRK08186.1"/>
    <property type="match status" value="1"/>
</dbReference>
<dbReference type="GO" id="GO:0003824">
    <property type="term" value="F:catalytic activity"/>
    <property type="evidence" value="ECO:0007669"/>
    <property type="project" value="InterPro"/>
</dbReference>